<evidence type="ECO:0000256" key="6">
    <source>
        <dbReference type="ARBA" id="ARBA00022490"/>
    </source>
</evidence>
<evidence type="ECO:0000256" key="9">
    <source>
        <dbReference type="ARBA" id="ARBA00044786"/>
    </source>
</evidence>
<evidence type="ECO:0000256" key="13">
    <source>
        <dbReference type="SAM" id="MobiDB-lite"/>
    </source>
</evidence>
<dbReference type="SUPFAM" id="SSF140984">
    <property type="entry name" value="PTPA-like"/>
    <property type="match status" value="1"/>
</dbReference>
<evidence type="ECO:0000256" key="4">
    <source>
        <dbReference type="ARBA" id="ARBA00013194"/>
    </source>
</evidence>
<dbReference type="Proteomes" id="UP000250572">
    <property type="component" value="Unassembled WGS sequence"/>
</dbReference>
<comment type="similarity">
    <text evidence="3 12">Belongs to the PTPA-type PPIase family.</text>
</comment>
<dbReference type="GO" id="GO:0005634">
    <property type="term" value="C:nucleus"/>
    <property type="evidence" value="ECO:0007669"/>
    <property type="project" value="TreeGrafter"/>
</dbReference>
<sequence length="404" mass="44156">LDILRRTPLPVSGAPYSTSCFWSAVLHFLLLERSPVRLGFTYLTEPEFTSTESRPRFGGPEVRAESVNTLSSSPRRAAPLAVLHRLPASQPPVCLSVFLRQRQTQGLCASASPKHESLPSPHAAVNHSFLQGIPTVSAPRPPPGPVGPRPSPVFSCEALESGWPGGGREKGGFLSDGRPGVWIRSLCVQTFRDSTSVETKTQTEQEPFGFDSVLFLTDMKTGPFAEHSNQLWNISAVPSWSKVNQGLIRMYKAELNHLRCLQDFAEAQATYFAQCHHYMQDLQRELNRCANSAVGPPPPSGAGSDPVPTAFPSGRLSPGASGSRKAKVLYDYDAHDTSELSLLADEVSLTRPPDHDQNRKITGYPQTDQVITVYTVPGMDPDWLVGERGNEKGKVPVTYLELLS</sequence>
<dbReference type="STRING" id="33528.ENSGAFP00000012576"/>
<feature type="region of interest" description="Disordered" evidence="13">
    <location>
        <begin position="291"/>
        <end position="322"/>
    </location>
</feature>
<name>A0A315VKZ4_GAMAF</name>
<dbReference type="Pfam" id="PF03095">
    <property type="entry name" value="PTPA"/>
    <property type="match status" value="1"/>
</dbReference>
<dbReference type="InterPro" id="IPR043170">
    <property type="entry name" value="PTPA_C_lid"/>
</dbReference>
<comment type="function">
    <text evidence="12">PPIases accelerate the folding of proteins. It catalyzes the cis-trans isomerization of proline imidic peptide bonds in oligopeptides.</text>
</comment>
<accession>A0A315VKZ4</accession>
<organism evidence="15 16">
    <name type="scientific">Gambusia affinis</name>
    <name type="common">Western mosquitofish</name>
    <name type="synonym">Heterandria affinis</name>
    <dbReference type="NCBI Taxonomy" id="33528"/>
    <lineage>
        <taxon>Eukaryota</taxon>
        <taxon>Metazoa</taxon>
        <taxon>Chordata</taxon>
        <taxon>Craniata</taxon>
        <taxon>Vertebrata</taxon>
        <taxon>Euteleostomi</taxon>
        <taxon>Actinopterygii</taxon>
        <taxon>Neopterygii</taxon>
        <taxon>Teleostei</taxon>
        <taxon>Neoteleostei</taxon>
        <taxon>Acanthomorphata</taxon>
        <taxon>Ovalentaria</taxon>
        <taxon>Atherinomorphae</taxon>
        <taxon>Cyprinodontiformes</taxon>
        <taxon>Poeciliidae</taxon>
        <taxon>Poeciliinae</taxon>
        <taxon>Gambusia</taxon>
    </lineage>
</organism>
<evidence type="ECO:0000256" key="5">
    <source>
        <dbReference type="ARBA" id="ARBA00022443"/>
    </source>
</evidence>
<evidence type="ECO:0000256" key="3">
    <source>
        <dbReference type="ARBA" id="ARBA00011019"/>
    </source>
</evidence>
<evidence type="ECO:0000256" key="7">
    <source>
        <dbReference type="ARBA" id="ARBA00023110"/>
    </source>
</evidence>
<dbReference type="EMBL" id="NHOQ01001539">
    <property type="protein sequence ID" value="PWA24028.1"/>
    <property type="molecule type" value="Genomic_DNA"/>
</dbReference>
<evidence type="ECO:0000256" key="11">
    <source>
        <dbReference type="PROSITE-ProRule" id="PRU00192"/>
    </source>
</evidence>
<dbReference type="PANTHER" id="PTHR10012">
    <property type="entry name" value="SERINE/THREONINE-PROTEIN PHOSPHATASE 2A REGULATORY SUBUNIT B"/>
    <property type="match status" value="1"/>
</dbReference>
<dbReference type="GO" id="GO:0003755">
    <property type="term" value="F:peptidyl-prolyl cis-trans isomerase activity"/>
    <property type="evidence" value="ECO:0007669"/>
    <property type="project" value="UniProtKB-KW"/>
</dbReference>
<dbReference type="SMART" id="SM00326">
    <property type="entry name" value="SH3"/>
    <property type="match status" value="1"/>
</dbReference>
<dbReference type="GO" id="GO:0008160">
    <property type="term" value="F:protein tyrosine phosphatase activator activity"/>
    <property type="evidence" value="ECO:0007669"/>
    <property type="project" value="TreeGrafter"/>
</dbReference>
<evidence type="ECO:0000313" key="15">
    <source>
        <dbReference type="EMBL" id="PWA24028.1"/>
    </source>
</evidence>
<dbReference type="GO" id="GO:0005737">
    <property type="term" value="C:cytoplasm"/>
    <property type="evidence" value="ECO:0007669"/>
    <property type="project" value="UniProtKB-SubCell"/>
</dbReference>
<evidence type="ECO:0000313" key="16">
    <source>
        <dbReference type="Proteomes" id="UP000250572"/>
    </source>
</evidence>
<dbReference type="PROSITE" id="PS50002">
    <property type="entry name" value="SH3"/>
    <property type="match status" value="1"/>
</dbReference>
<feature type="domain" description="SH3" evidence="14">
    <location>
        <begin position="321"/>
        <end position="404"/>
    </location>
</feature>
<dbReference type="AlphaFoldDB" id="A0A315VKZ4"/>
<dbReference type="InterPro" id="IPR036028">
    <property type="entry name" value="SH3-like_dom_sf"/>
</dbReference>
<gene>
    <name evidence="15" type="ORF">CCH79_00019153</name>
</gene>
<protein>
    <recommendedName>
        <fullName evidence="9 12">Serine/threonine-protein phosphatase 2A activator</fullName>
        <ecNumber evidence="4 12">5.2.1.8</ecNumber>
    </recommendedName>
    <alternativeName>
        <fullName evidence="10 12">Phosphotyrosyl phosphatase activator</fullName>
    </alternativeName>
</protein>
<dbReference type="GO" id="GO:0007052">
    <property type="term" value="P:mitotic spindle organization"/>
    <property type="evidence" value="ECO:0007669"/>
    <property type="project" value="TreeGrafter"/>
</dbReference>
<evidence type="ECO:0000256" key="1">
    <source>
        <dbReference type="ARBA" id="ARBA00000971"/>
    </source>
</evidence>
<evidence type="ECO:0000256" key="10">
    <source>
        <dbReference type="ARBA" id="ARBA00044820"/>
    </source>
</evidence>
<dbReference type="GO" id="GO:0000159">
    <property type="term" value="C:protein phosphatase type 2A complex"/>
    <property type="evidence" value="ECO:0007669"/>
    <property type="project" value="TreeGrafter"/>
</dbReference>
<reference evidence="15 16" key="1">
    <citation type="journal article" date="2018" name="G3 (Bethesda)">
        <title>A High-Quality Reference Genome for the Invasive Mosquitofish Gambusia affinis Using a Chicago Library.</title>
        <authorList>
            <person name="Hoffberg S.L."/>
            <person name="Troendle N.J."/>
            <person name="Glenn T.C."/>
            <person name="Mahmud O."/>
            <person name="Louha S."/>
            <person name="Chalopin D."/>
            <person name="Bennetzen J.L."/>
            <person name="Mauricio R."/>
        </authorList>
    </citation>
    <scope>NUCLEOTIDE SEQUENCE [LARGE SCALE GENOMIC DNA]</scope>
    <source>
        <strain evidence="15">NE01/NJP1002.9</strain>
        <tissue evidence="15">Muscle</tissue>
    </source>
</reference>
<keyword evidence="5 11" id="KW-0728">SH3 domain</keyword>
<dbReference type="Gene3D" id="1.20.120.1150">
    <property type="match status" value="1"/>
</dbReference>
<feature type="non-terminal residue" evidence="15">
    <location>
        <position position="404"/>
    </location>
</feature>
<keyword evidence="6 12" id="KW-0963">Cytoplasm</keyword>
<dbReference type="InterPro" id="IPR037218">
    <property type="entry name" value="PTPA_sf"/>
</dbReference>
<dbReference type="EC" id="5.2.1.8" evidence="4 12"/>
<comment type="caution">
    <text evidence="15">The sequence shown here is derived from an EMBL/GenBank/DDBJ whole genome shotgun (WGS) entry which is preliminary data.</text>
</comment>
<evidence type="ECO:0000259" key="14">
    <source>
        <dbReference type="PROSITE" id="PS50002"/>
    </source>
</evidence>
<comment type="subcellular location">
    <subcellularLocation>
        <location evidence="2 12">Cytoplasm</location>
    </subcellularLocation>
</comment>
<evidence type="ECO:0000256" key="8">
    <source>
        <dbReference type="ARBA" id="ARBA00023235"/>
    </source>
</evidence>
<keyword evidence="16" id="KW-1185">Reference proteome</keyword>
<evidence type="ECO:0000256" key="12">
    <source>
        <dbReference type="RuleBase" id="RU361210"/>
    </source>
</evidence>
<keyword evidence="8 12" id="KW-0413">Isomerase</keyword>
<comment type="catalytic activity">
    <reaction evidence="1 12">
        <text>[protein]-peptidylproline (omega=180) = [protein]-peptidylproline (omega=0)</text>
        <dbReference type="Rhea" id="RHEA:16237"/>
        <dbReference type="Rhea" id="RHEA-COMP:10747"/>
        <dbReference type="Rhea" id="RHEA-COMP:10748"/>
        <dbReference type="ChEBI" id="CHEBI:83833"/>
        <dbReference type="ChEBI" id="CHEBI:83834"/>
        <dbReference type="EC" id="5.2.1.8"/>
    </reaction>
</comment>
<dbReference type="SUPFAM" id="SSF50044">
    <property type="entry name" value="SH3-domain"/>
    <property type="match status" value="1"/>
</dbReference>
<feature type="non-terminal residue" evidence="15">
    <location>
        <position position="1"/>
    </location>
</feature>
<dbReference type="Gene3D" id="2.30.30.40">
    <property type="entry name" value="SH3 Domains"/>
    <property type="match status" value="1"/>
</dbReference>
<evidence type="ECO:0000256" key="2">
    <source>
        <dbReference type="ARBA" id="ARBA00004496"/>
    </source>
</evidence>
<keyword evidence="7 12" id="KW-0697">Rotamase</keyword>
<proteinExistence type="inferred from homology"/>
<dbReference type="InterPro" id="IPR004327">
    <property type="entry name" value="Phstyr_phstse_ac"/>
</dbReference>
<dbReference type="PANTHER" id="PTHR10012:SF0">
    <property type="entry name" value="SERINE_THREONINE-PROTEIN PHOSPHATASE 2A ACTIVATOR"/>
    <property type="match status" value="1"/>
</dbReference>
<dbReference type="InterPro" id="IPR001452">
    <property type="entry name" value="SH3_domain"/>
</dbReference>